<dbReference type="InterPro" id="IPR000415">
    <property type="entry name" value="Nitroreductase-like"/>
</dbReference>
<reference evidence="3" key="1">
    <citation type="journal article" date="2019" name="Int. J. Syst. Evol. Microbiol.">
        <title>The Global Catalogue of Microorganisms (GCM) 10K type strain sequencing project: providing services to taxonomists for standard genome sequencing and annotation.</title>
        <authorList>
            <consortium name="The Broad Institute Genomics Platform"/>
            <consortium name="The Broad Institute Genome Sequencing Center for Infectious Disease"/>
            <person name="Wu L."/>
            <person name="Ma J."/>
        </authorList>
    </citation>
    <scope>NUCLEOTIDE SEQUENCE [LARGE SCALE GENOMIC DNA]</scope>
    <source>
        <strain evidence="3">JCM 10303</strain>
    </source>
</reference>
<dbReference type="InterPro" id="IPR029479">
    <property type="entry name" value="Nitroreductase"/>
</dbReference>
<gene>
    <name evidence="2" type="ORF">GCM10009533_36290</name>
</gene>
<evidence type="ECO:0000313" key="2">
    <source>
        <dbReference type="EMBL" id="GAA0533921.1"/>
    </source>
</evidence>
<protein>
    <submittedName>
        <fullName evidence="2">NAD(P)H nitroreductase</fullName>
    </submittedName>
</protein>
<keyword evidence="3" id="KW-1185">Reference proteome</keyword>
<dbReference type="PANTHER" id="PTHR23026">
    <property type="entry name" value="NADPH NITROREDUCTASE"/>
    <property type="match status" value="1"/>
</dbReference>
<accession>A0ABP3N299</accession>
<organism evidence="2 3">
    <name type="scientific">Saccharopolyspora erythraea</name>
    <name type="common">Streptomyces erythraeus</name>
    <dbReference type="NCBI Taxonomy" id="1836"/>
    <lineage>
        <taxon>Bacteria</taxon>
        <taxon>Bacillati</taxon>
        <taxon>Actinomycetota</taxon>
        <taxon>Actinomycetes</taxon>
        <taxon>Pseudonocardiales</taxon>
        <taxon>Pseudonocardiaceae</taxon>
        <taxon>Saccharopolyspora</taxon>
    </lineage>
</organism>
<dbReference type="SUPFAM" id="SSF55469">
    <property type="entry name" value="FMN-dependent nitroreductase-like"/>
    <property type="match status" value="2"/>
</dbReference>
<dbReference type="Pfam" id="PF00881">
    <property type="entry name" value="Nitroreductase"/>
    <property type="match status" value="1"/>
</dbReference>
<dbReference type="PANTHER" id="PTHR23026:SF123">
    <property type="entry name" value="NAD(P)H NITROREDUCTASE RV3131-RELATED"/>
    <property type="match status" value="1"/>
</dbReference>
<sequence length="322" mass="34958">MRSALALACRAPSVHNSQPWRWKLAEHSVQLYADRSRLLPVLDPLGREMVISCGAGLHHARVAFAAEGWRPIVHRVPNPAQPDHLASIEFSRLSEVDDEAVRLAAVAVDRHTDRRPFLPDPVPPDLLESLRVFAHSAGARLVLVSDESTRREVELAIQHAGSVERARPEYRRELAEWSGTHVLAEGVPARSLPERSPYPRGMAERDFGEVAEGELPVPVLDDGAVLAVLATGGDTVSDWLGAGEALSAVLLAATREGLATCPLSQVSEVAEARDQVCRQVLGGAGVPQLVVRVGWPVTGEFPAVHTHRRPLSESVEPLFADR</sequence>
<name>A0ABP3N299_SACER</name>
<dbReference type="Gene3D" id="3.40.109.10">
    <property type="entry name" value="NADH Oxidase"/>
    <property type="match status" value="1"/>
</dbReference>
<evidence type="ECO:0000259" key="1">
    <source>
        <dbReference type="Pfam" id="PF00881"/>
    </source>
</evidence>
<dbReference type="InterPro" id="IPR050627">
    <property type="entry name" value="Nitroreductase/BluB"/>
</dbReference>
<dbReference type="Proteomes" id="UP001500729">
    <property type="component" value="Unassembled WGS sequence"/>
</dbReference>
<comment type="caution">
    <text evidence="2">The sequence shown here is derived from an EMBL/GenBank/DDBJ whole genome shotgun (WGS) entry which is preliminary data.</text>
</comment>
<dbReference type="NCBIfam" id="NF047509">
    <property type="entry name" value="Rv3131_FMN_oxido"/>
    <property type="match status" value="1"/>
</dbReference>
<dbReference type="EMBL" id="BAAAGS010000023">
    <property type="protein sequence ID" value="GAA0533921.1"/>
    <property type="molecule type" value="Genomic_DNA"/>
</dbReference>
<feature type="domain" description="Nitroreductase" evidence="1">
    <location>
        <begin position="109"/>
        <end position="295"/>
    </location>
</feature>
<proteinExistence type="predicted"/>
<evidence type="ECO:0000313" key="3">
    <source>
        <dbReference type="Proteomes" id="UP001500729"/>
    </source>
</evidence>